<feature type="region of interest" description="Disordered" evidence="1">
    <location>
        <begin position="329"/>
        <end position="354"/>
    </location>
</feature>
<feature type="compositionally biased region" description="Polar residues" evidence="1">
    <location>
        <begin position="553"/>
        <end position="566"/>
    </location>
</feature>
<feature type="compositionally biased region" description="Basic and acidic residues" evidence="1">
    <location>
        <begin position="809"/>
        <end position="830"/>
    </location>
</feature>
<dbReference type="STRING" id="1037660.A0A066VIF4"/>
<dbReference type="InParanoid" id="A0A066VIF4"/>
<dbReference type="AlphaFoldDB" id="A0A066VIF4"/>
<evidence type="ECO:0000313" key="3">
    <source>
        <dbReference type="Proteomes" id="UP000027361"/>
    </source>
</evidence>
<dbReference type="GeneID" id="25264913"/>
<feature type="region of interest" description="Disordered" evidence="1">
    <location>
        <begin position="553"/>
        <end position="572"/>
    </location>
</feature>
<reference evidence="2 3" key="1">
    <citation type="submission" date="2014-05" db="EMBL/GenBank/DDBJ databases">
        <title>Draft genome sequence of a rare smut relative, Tilletiaria anomala UBC 951.</title>
        <authorList>
            <consortium name="DOE Joint Genome Institute"/>
            <person name="Toome M."/>
            <person name="Kuo A."/>
            <person name="Henrissat B."/>
            <person name="Lipzen A."/>
            <person name="Tritt A."/>
            <person name="Yoshinaga Y."/>
            <person name="Zane M."/>
            <person name="Barry K."/>
            <person name="Grigoriev I.V."/>
            <person name="Spatafora J.W."/>
            <person name="Aimea M.C."/>
        </authorList>
    </citation>
    <scope>NUCLEOTIDE SEQUENCE [LARGE SCALE GENOMIC DNA]</scope>
    <source>
        <strain evidence="2 3">UBC 951</strain>
    </source>
</reference>
<dbReference type="EMBL" id="JMSN01000079">
    <property type="protein sequence ID" value="KDN41522.1"/>
    <property type="molecule type" value="Genomic_DNA"/>
</dbReference>
<dbReference type="RefSeq" id="XP_013241747.1">
    <property type="nucleotide sequence ID" value="XM_013386293.1"/>
</dbReference>
<protein>
    <submittedName>
        <fullName evidence="2">Uncharacterized protein</fullName>
    </submittedName>
</protein>
<dbReference type="Proteomes" id="UP000027361">
    <property type="component" value="Unassembled WGS sequence"/>
</dbReference>
<keyword evidence="3" id="KW-1185">Reference proteome</keyword>
<comment type="caution">
    <text evidence="2">The sequence shown here is derived from an EMBL/GenBank/DDBJ whole genome shotgun (WGS) entry which is preliminary data.</text>
</comment>
<feature type="region of interest" description="Disordered" evidence="1">
    <location>
        <begin position="809"/>
        <end position="836"/>
    </location>
</feature>
<dbReference type="OMA" id="GGHIGPM"/>
<accession>A0A066VIF4</accession>
<evidence type="ECO:0000256" key="1">
    <source>
        <dbReference type="SAM" id="MobiDB-lite"/>
    </source>
</evidence>
<dbReference type="HOGENOM" id="CLU_328504_0_0_1"/>
<name>A0A066VIF4_TILAU</name>
<sequence length="851" mass="91965">MAVRCFARRALTPARKPVQRAAGRVPDVINFTSPSPPVRSFSAASAWGKQKAPEAEGTDEVQPWWESSSGFFSASRFDPRQPTGGNFHHSHDLAASTSTVGADASSVPSTTYGPKIAALLQAIYAAGPQKPPADKVWDLYLALSEGGDAAPAAPATGSSTLPLTGDQSASENFNTSLFVHLAGVHHQQVLRAIAPEESANGPQGSQVELQTFIDRAWYIFGQMRQHSISSSIGSFFAKSFDSPESTRFAKAGQLPATSDYNFLLGKAASQGRLNVLLAIWQDMQSRTSLSARGQEAQLRTPAAQPDRWTFELLMQGLFRHTKAQLARIYQQDSGPRAPNGDSRSPWPKNRPTLQSVKNKAVEAALLTSQGRQGSSDVAIKARRASLLAAERCFSLIHSMQAQSIDATTLTLDMAARMLRLAGDMPAFKRLLKDFFALDLSNPDGATRLVTTARPPNVHTLNTILMALGEFGTVPQMIVAYETISRPLLASTTDSTGLPAAASWGQEDDGILGDDGTVAAVTAIADAGGQASGRLFQLDWSALSRKDASAPEASTLQFSPLQSSSPVTPYASPRQIHPITKTFSTMIRHALTPMDIERVAMFNIGSGERSSHKHALRAAAEEQRRRSAGDYLLLVKSLLREVIDLVRDATNRIERHVADCTTAAPATTSSLNPEVLAQHLLPATEMLAPVFSFASRTQSRGILSWLENFAQTALHTVREQADVLQAARHSLLSNASTSASTPGATATSAFLAGIEVQLSHLQRTEDDLVLMIDKRIRPRLISLAAKRRRGMLRRAERRLATEAEQRARAAEEARLAEEEKRQQTIAKEQRKAAARNAAPVEYAAEVHFAPAG</sequence>
<gene>
    <name evidence="2" type="ORF">K437DRAFT_258231</name>
</gene>
<organism evidence="2 3">
    <name type="scientific">Tilletiaria anomala (strain ATCC 24038 / CBS 436.72 / UBC 951)</name>
    <dbReference type="NCBI Taxonomy" id="1037660"/>
    <lineage>
        <taxon>Eukaryota</taxon>
        <taxon>Fungi</taxon>
        <taxon>Dikarya</taxon>
        <taxon>Basidiomycota</taxon>
        <taxon>Ustilaginomycotina</taxon>
        <taxon>Exobasidiomycetes</taxon>
        <taxon>Georgefischeriales</taxon>
        <taxon>Tilletiariaceae</taxon>
        <taxon>Tilletiaria</taxon>
    </lineage>
</organism>
<dbReference type="OrthoDB" id="276151at2759"/>
<evidence type="ECO:0000313" key="2">
    <source>
        <dbReference type="EMBL" id="KDN41522.1"/>
    </source>
</evidence>
<proteinExistence type="predicted"/>